<dbReference type="InterPro" id="IPR029063">
    <property type="entry name" value="SAM-dependent_MTases_sf"/>
</dbReference>
<reference evidence="1 2" key="1">
    <citation type="submission" date="2024-03" db="EMBL/GenBank/DDBJ databases">
        <title>Draft genome sequence of Klenkia sp. LSe6-5.</title>
        <authorList>
            <person name="Duangmal K."/>
            <person name="Chantavorakit T."/>
        </authorList>
    </citation>
    <scope>NUCLEOTIDE SEQUENCE [LARGE SCALE GENOMIC DNA]</scope>
    <source>
        <strain evidence="1 2">LSe6-5</strain>
    </source>
</reference>
<organism evidence="1 2">
    <name type="scientific">Klenkia sesuvii</name>
    <dbReference type="NCBI Taxonomy" id="3103137"/>
    <lineage>
        <taxon>Bacteria</taxon>
        <taxon>Bacillati</taxon>
        <taxon>Actinomycetota</taxon>
        <taxon>Actinomycetes</taxon>
        <taxon>Geodermatophilales</taxon>
        <taxon>Geodermatophilaceae</taxon>
        <taxon>Klenkia</taxon>
    </lineage>
</organism>
<dbReference type="EMBL" id="JBAPLU010000011">
    <property type="protein sequence ID" value="MEI4272551.1"/>
    <property type="molecule type" value="Genomic_DNA"/>
</dbReference>
<dbReference type="PANTHER" id="PTHR18895:SF74">
    <property type="entry name" value="MTRF1L RELEASE FACTOR GLUTAMINE METHYLTRANSFERASE"/>
    <property type="match status" value="1"/>
</dbReference>
<proteinExistence type="predicted"/>
<dbReference type="Proteomes" id="UP001361570">
    <property type="component" value="Unassembled WGS sequence"/>
</dbReference>
<dbReference type="SUPFAM" id="SSF53335">
    <property type="entry name" value="S-adenosyl-L-methionine-dependent methyltransferases"/>
    <property type="match status" value="1"/>
</dbReference>
<name>A0ABU8DVN6_9ACTN</name>
<accession>A0ABU8DVN6</accession>
<dbReference type="Gene3D" id="3.40.50.150">
    <property type="entry name" value="Vaccinia Virus protein VP39"/>
    <property type="match status" value="1"/>
</dbReference>
<dbReference type="PANTHER" id="PTHR18895">
    <property type="entry name" value="HEMK METHYLTRANSFERASE"/>
    <property type="match status" value="1"/>
</dbReference>
<sequence length="277" mass="27734">MSPADLVAALRAAGCVFAEDEAALLLADGRPLADLVARRVAGEPLEQVLGWVAFCGRRVLLDPGVFVPRQRTALLVEQAVALGGRVVVDLCCGSGAVGLAVADGLGRDGTGDVGTGDVGTGDNGTGDVGTGLDGLEDVHLVAADVDPVAVACARRNGVTAVVGDLYGPLPAQLRGRVDLLCVNAPYVPTDDVAGLPPEARDHEPVAALDGGRDGLDLHRRVAAGAGEWLAPGGSVLLETSRVQAAGTLAAVAAGGLVARVVTDDDRGATVVVGTRPA</sequence>
<dbReference type="NCBIfam" id="TIGR03704">
    <property type="entry name" value="PrmC_rel_meth"/>
    <property type="match status" value="1"/>
</dbReference>
<dbReference type="RefSeq" id="WP_336404679.1">
    <property type="nucleotide sequence ID" value="NZ_JBAPLU010000011.1"/>
</dbReference>
<protein>
    <recommendedName>
        <fullName evidence="3">Release factor glutamine methyltransferase</fullName>
    </recommendedName>
</protein>
<dbReference type="InterPro" id="IPR022446">
    <property type="entry name" value="MeTrfrase_put"/>
</dbReference>
<evidence type="ECO:0008006" key="3">
    <source>
        <dbReference type="Google" id="ProtNLM"/>
    </source>
</evidence>
<gene>
    <name evidence="1" type="ORF">TEK04_12540</name>
</gene>
<comment type="caution">
    <text evidence="1">The sequence shown here is derived from an EMBL/GenBank/DDBJ whole genome shotgun (WGS) entry which is preliminary data.</text>
</comment>
<evidence type="ECO:0000313" key="2">
    <source>
        <dbReference type="Proteomes" id="UP001361570"/>
    </source>
</evidence>
<dbReference type="InterPro" id="IPR050320">
    <property type="entry name" value="N5-glutamine_MTase"/>
</dbReference>
<keyword evidence="2" id="KW-1185">Reference proteome</keyword>
<evidence type="ECO:0000313" key="1">
    <source>
        <dbReference type="EMBL" id="MEI4272551.1"/>
    </source>
</evidence>